<sequence length="299" mass="32580">MRLPASTRRRHLVLLTAGLLGLTVAGCGTAPQSTVATGVPSAAPESTSVALPGQLTWSDEFDGPAGSPPDPDRWGYDRGGQWNREELQYYTDSPENVALDGQGNLVITALRDDSGSRVCRDGPCRFTSARLSTAGRFSQLYGTFEARIKLPVEAGLLPAFWMLGDDIRTAGWPDCGEIDVVEHPGEAVDTVHGGVHAPGHSGGATFSLPQGRSFADDFHTFTVRWTPEAINFFVDGVWYGRRTPEHTGPAGWVFDQPFFLVLNLAVGGEWAGRPADRTRFPQRMIVDYVRVHSWDTKPQ</sequence>
<dbReference type="EMBL" id="WVUH01000302">
    <property type="protein sequence ID" value="MBO4209441.1"/>
    <property type="molecule type" value="Genomic_DNA"/>
</dbReference>
<dbReference type="PROSITE" id="PS51257">
    <property type="entry name" value="PROKAR_LIPOPROTEIN"/>
    <property type="match status" value="1"/>
</dbReference>
<evidence type="ECO:0000313" key="4">
    <source>
        <dbReference type="EMBL" id="MBO4209441.1"/>
    </source>
</evidence>
<dbReference type="PROSITE" id="PS51762">
    <property type="entry name" value="GH16_2"/>
    <property type="match status" value="1"/>
</dbReference>
<dbReference type="InterPro" id="IPR000757">
    <property type="entry name" value="Beta-glucanase-like"/>
</dbReference>
<gene>
    <name evidence="4" type="ORF">GSF22_26115</name>
</gene>
<dbReference type="PANTHER" id="PTHR10963">
    <property type="entry name" value="GLYCOSYL HYDROLASE-RELATED"/>
    <property type="match status" value="1"/>
</dbReference>
<evidence type="ECO:0000259" key="3">
    <source>
        <dbReference type="PROSITE" id="PS51762"/>
    </source>
</evidence>
<name>A0ABS3VY94_MICEH</name>
<accession>A0ABS3VY94</accession>
<dbReference type="PANTHER" id="PTHR10963:SF55">
    <property type="entry name" value="GLYCOSIDE HYDROLASE FAMILY 16 PROTEIN"/>
    <property type="match status" value="1"/>
</dbReference>
<feature type="domain" description="GH16" evidence="3">
    <location>
        <begin position="44"/>
        <end position="297"/>
    </location>
</feature>
<organism evidence="4 5">
    <name type="scientific">Micromonospora echinofusca</name>
    <dbReference type="NCBI Taxonomy" id="47858"/>
    <lineage>
        <taxon>Bacteria</taxon>
        <taxon>Bacillati</taxon>
        <taxon>Actinomycetota</taxon>
        <taxon>Actinomycetes</taxon>
        <taxon>Micromonosporales</taxon>
        <taxon>Micromonosporaceae</taxon>
        <taxon>Micromonospora</taxon>
    </lineage>
</organism>
<comment type="similarity">
    <text evidence="1">Belongs to the glycosyl hydrolase 16 family.</text>
</comment>
<proteinExistence type="inferred from homology"/>
<keyword evidence="5" id="KW-1185">Reference proteome</keyword>
<dbReference type="InterPro" id="IPR050546">
    <property type="entry name" value="Glycosyl_Hydrlase_16"/>
</dbReference>
<comment type="caution">
    <text evidence="4">The sequence shown here is derived from an EMBL/GenBank/DDBJ whole genome shotgun (WGS) entry which is preliminary data.</text>
</comment>
<dbReference type="InterPro" id="IPR013320">
    <property type="entry name" value="ConA-like_dom_sf"/>
</dbReference>
<dbReference type="SUPFAM" id="SSF49899">
    <property type="entry name" value="Concanavalin A-like lectins/glucanases"/>
    <property type="match status" value="1"/>
</dbReference>
<evidence type="ECO:0000256" key="2">
    <source>
        <dbReference type="SAM" id="SignalP"/>
    </source>
</evidence>
<reference evidence="4 5" key="1">
    <citation type="submission" date="2019-12" db="EMBL/GenBank/DDBJ databases">
        <title>Whole genome sequencing of endophytic Actinobacterium Micromonospora sp. MPMI6T.</title>
        <authorList>
            <person name="Evv R."/>
            <person name="Podile A.R."/>
        </authorList>
    </citation>
    <scope>NUCLEOTIDE SEQUENCE [LARGE SCALE GENOMIC DNA]</scope>
    <source>
        <strain evidence="4 5">MPMI6</strain>
    </source>
</reference>
<feature type="chain" id="PRO_5045402687" evidence="2">
    <location>
        <begin position="31"/>
        <end position="299"/>
    </location>
</feature>
<dbReference type="Proteomes" id="UP000823521">
    <property type="component" value="Unassembled WGS sequence"/>
</dbReference>
<feature type="signal peptide" evidence="2">
    <location>
        <begin position="1"/>
        <end position="30"/>
    </location>
</feature>
<protein>
    <submittedName>
        <fullName evidence="4">Family 16 glycosylhydrolase</fullName>
    </submittedName>
</protein>
<dbReference type="CDD" id="cd08023">
    <property type="entry name" value="GH16_laminarinase_like"/>
    <property type="match status" value="1"/>
</dbReference>
<dbReference type="RefSeq" id="WP_208816405.1">
    <property type="nucleotide sequence ID" value="NZ_WVUH01000302.1"/>
</dbReference>
<dbReference type="Pfam" id="PF00722">
    <property type="entry name" value="Glyco_hydro_16"/>
    <property type="match status" value="1"/>
</dbReference>
<evidence type="ECO:0000256" key="1">
    <source>
        <dbReference type="ARBA" id="ARBA00006865"/>
    </source>
</evidence>
<dbReference type="Gene3D" id="2.60.120.200">
    <property type="match status" value="1"/>
</dbReference>
<keyword evidence="2" id="KW-0732">Signal</keyword>
<evidence type="ECO:0000313" key="5">
    <source>
        <dbReference type="Proteomes" id="UP000823521"/>
    </source>
</evidence>